<evidence type="ECO:0000256" key="2">
    <source>
        <dbReference type="ARBA" id="ARBA00005262"/>
    </source>
</evidence>
<evidence type="ECO:0000313" key="9">
    <source>
        <dbReference type="Proteomes" id="UP000186228"/>
    </source>
</evidence>
<dbReference type="Pfam" id="PF02417">
    <property type="entry name" value="Chromate_transp"/>
    <property type="match status" value="1"/>
</dbReference>
<accession>A0A1C3WJY4</accession>
<evidence type="ECO:0000256" key="4">
    <source>
        <dbReference type="ARBA" id="ARBA00022692"/>
    </source>
</evidence>
<organism evidence="8 9">
    <name type="scientific">Rhizobium hainanense</name>
    <dbReference type="NCBI Taxonomy" id="52131"/>
    <lineage>
        <taxon>Bacteria</taxon>
        <taxon>Pseudomonadati</taxon>
        <taxon>Pseudomonadota</taxon>
        <taxon>Alphaproteobacteria</taxon>
        <taxon>Hyphomicrobiales</taxon>
        <taxon>Rhizobiaceae</taxon>
        <taxon>Rhizobium/Agrobacterium group</taxon>
        <taxon>Rhizobium</taxon>
    </lineage>
</organism>
<gene>
    <name evidence="8" type="ORF">GA0061100_12331</name>
</gene>
<comment type="similarity">
    <text evidence="2">Belongs to the chromate ion transporter (CHR) (TC 2.A.51) family.</text>
</comment>
<evidence type="ECO:0000313" key="8">
    <source>
        <dbReference type="EMBL" id="SCB40260.1"/>
    </source>
</evidence>
<evidence type="ECO:0000256" key="7">
    <source>
        <dbReference type="SAM" id="Phobius"/>
    </source>
</evidence>
<protein>
    <submittedName>
        <fullName evidence="8">Chromate transporter</fullName>
    </submittedName>
</protein>
<dbReference type="RefSeq" id="WP_075857125.1">
    <property type="nucleotide sequence ID" value="NZ_FMAC01000023.1"/>
</dbReference>
<keyword evidence="9" id="KW-1185">Reference proteome</keyword>
<dbReference type="EMBL" id="FMAC01000023">
    <property type="protein sequence ID" value="SCB40260.1"/>
    <property type="molecule type" value="Genomic_DNA"/>
</dbReference>
<dbReference type="AlphaFoldDB" id="A0A1C3WJY4"/>
<keyword evidence="6 7" id="KW-0472">Membrane</keyword>
<keyword evidence="3" id="KW-1003">Cell membrane</keyword>
<dbReference type="GO" id="GO:0005886">
    <property type="term" value="C:plasma membrane"/>
    <property type="evidence" value="ECO:0007669"/>
    <property type="project" value="UniProtKB-SubCell"/>
</dbReference>
<evidence type="ECO:0000256" key="6">
    <source>
        <dbReference type="ARBA" id="ARBA00023136"/>
    </source>
</evidence>
<dbReference type="InterPro" id="IPR003370">
    <property type="entry name" value="Chromate_transpt"/>
</dbReference>
<dbReference type="PANTHER" id="PTHR33567:SF3">
    <property type="entry name" value="CHROMATE ION TRANSPORTER (EUROFUNG)"/>
    <property type="match status" value="1"/>
</dbReference>
<reference evidence="9" key="1">
    <citation type="submission" date="2016-08" db="EMBL/GenBank/DDBJ databases">
        <authorList>
            <person name="Varghese N."/>
            <person name="Submissions Spin"/>
        </authorList>
    </citation>
    <scope>NUCLEOTIDE SEQUENCE [LARGE SCALE GENOMIC DNA]</scope>
    <source>
        <strain evidence="9">CCBAU 57015</strain>
    </source>
</reference>
<dbReference type="PANTHER" id="PTHR33567">
    <property type="entry name" value="CHROMATE ION TRANSPORTER (EUROFUNG)"/>
    <property type="match status" value="1"/>
</dbReference>
<evidence type="ECO:0000256" key="3">
    <source>
        <dbReference type="ARBA" id="ARBA00022475"/>
    </source>
</evidence>
<dbReference type="STRING" id="52131.GA0061100_12331"/>
<dbReference type="Proteomes" id="UP000186228">
    <property type="component" value="Unassembled WGS sequence"/>
</dbReference>
<dbReference type="GO" id="GO:0015109">
    <property type="term" value="F:chromate transmembrane transporter activity"/>
    <property type="evidence" value="ECO:0007669"/>
    <property type="project" value="InterPro"/>
</dbReference>
<keyword evidence="4 7" id="KW-0812">Transmembrane</keyword>
<proteinExistence type="inferred from homology"/>
<name>A0A1C3WJY4_9HYPH</name>
<feature type="transmembrane region" description="Helical" evidence="7">
    <location>
        <begin position="41"/>
        <end position="61"/>
    </location>
</feature>
<keyword evidence="5 7" id="KW-1133">Transmembrane helix</keyword>
<comment type="subcellular location">
    <subcellularLocation>
        <location evidence="1">Cell membrane</location>
        <topology evidence="1">Multi-pass membrane protein</topology>
    </subcellularLocation>
</comment>
<sequence>MTGTTKSHGDSHTMKGYADLVALTGFLPEHINFPVSRTQSAISLVLFFALLIGLPIPAPILSSQGLSVFNSFDRAGSLVFGGGRVVLPLLETGVLKRGWVSHDQFLAGYGRRRPFQGRCSPSRPIWGSC</sequence>
<evidence type="ECO:0000256" key="5">
    <source>
        <dbReference type="ARBA" id="ARBA00022989"/>
    </source>
</evidence>
<evidence type="ECO:0000256" key="1">
    <source>
        <dbReference type="ARBA" id="ARBA00004651"/>
    </source>
</evidence>